<dbReference type="Proteomes" id="UP000582837">
    <property type="component" value="Unassembled WGS sequence"/>
</dbReference>
<dbReference type="PANTHER" id="PTHR43798:SF27">
    <property type="entry name" value="HYDROLASE ALPHA_BETA HYDROLASE FOLD FAMILY"/>
    <property type="match status" value="1"/>
</dbReference>
<gene>
    <name evidence="2" type="ORF">HNQ61_003704</name>
</gene>
<name>A0A841H222_9BACT</name>
<dbReference type="InterPro" id="IPR050266">
    <property type="entry name" value="AB_hydrolase_sf"/>
</dbReference>
<proteinExistence type="predicted"/>
<accession>A0A841H222</accession>
<comment type="caution">
    <text evidence="2">The sequence shown here is derived from an EMBL/GenBank/DDBJ whole genome shotgun (WGS) entry which is preliminary data.</text>
</comment>
<keyword evidence="3" id="KW-1185">Reference proteome</keyword>
<dbReference type="InterPro" id="IPR029058">
    <property type="entry name" value="AB_hydrolase_fold"/>
</dbReference>
<sequence>MRTIHQTSEAGMRTRRAPAAARRITRAVLAALVTSAAATTGAPAVLHAQAQQSTMSAQTTTAPAPARSGHIQANGVSYYYQVYGQGEPVLLLHGGLGQIEMFGPVLRMLARGRQVIGVDLHGHGRTRLGSRPINLVDQGDDMATIVRELGFAQVDVMGYSMGAGVAFQFGARHPEMVRRLVLVSGSYAQDGFYPEMLPQQAMVSGAMAEQMKDTPMYQSYRAVAPDPAEFPLLLDRMGDYIRAPFDWSADVPKLTMPVMLVYGDGDMFRPEHVIRFYQMLGGGLKDAGWGRETMSRNRLAILPDLTHYEIFSAPVLATTVLPFLNGQSGAQSWAEQVQPTN</sequence>
<dbReference type="Pfam" id="PF00561">
    <property type="entry name" value="Abhydrolase_1"/>
    <property type="match status" value="1"/>
</dbReference>
<dbReference type="SUPFAM" id="SSF53474">
    <property type="entry name" value="alpha/beta-Hydrolases"/>
    <property type="match status" value="1"/>
</dbReference>
<dbReference type="InterPro" id="IPR000073">
    <property type="entry name" value="AB_hydrolase_1"/>
</dbReference>
<dbReference type="GO" id="GO:0016020">
    <property type="term" value="C:membrane"/>
    <property type="evidence" value="ECO:0007669"/>
    <property type="project" value="TreeGrafter"/>
</dbReference>
<dbReference type="AlphaFoldDB" id="A0A841H222"/>
<dbReference type="PRINTS" id="PR00111">
    <property type="entry name" value="ABHYDROLASE"/>
</dbReference>
<dbReference type="PANTHER" id="PTHR43798">
    <property type="entry name" value="MONOACYLGLYCEROL LIPASE"/>
    <property type="match status" value="1"/>
</dbReference>
<dbReference type="EMBL" id="JACHIA010000012">
    <property type="protein sequence ID" value="MBB6072043.1"/>
    <property type="molecule type" value="Genomic_DNA"/>
</dbReference>
<evidence type="ECO:0000313" key="2">
    <source>
        <dbReference type="EMBL" id="MBB6072043.1"/>
    </source>
</evidence>
<protein>
    <submittedName>
        <fullName evidence="2">Pimeloyl-ACP methyl ester carboxylesterase</fullName>
    </submittedName>
</protein>
<organism evidence="2 3">
    <name type="scientific">Longimicrobium terrae</name>
    <dbReference type="NCBI Taxonomy" id="1639882"/>
    <lineage>
        <taxon>Bacteria</taxon>
        <taxon>Pseudomonadati</taxon>
        <taxon>Gemmatimonadota</taxon>
        <taxon>Longimicrobiia</taxon>
        <taxon>Longimicrobiales</taxon>
        <taxon>Longimicrobiaceae</taxon>
        <taxon>Longimicrobium</taxon>
    </lineage>
</organism>
<dbReference type="Gene3D" id="3.40.50.1820">
    <property type="entry name" value="alpha/beta hydrolase"/>
    <property type="match status" value="1"/>
</dbReference>
<evidence type="ECO:0000313" key="3">
    <source>
        <dbReference type="Proteomes" id="UP000582837"/>
    </source>
</evidence>
<feature type="domain" description="AB hydrolase-1" evidence="1">
    <location>
        <begin position="88"/>
        <end position="198"/>
    </location>
</feature>
<evidence type="ECO:0000259" key="1">
    <source>
        <dbReference type="Pfam" id="PF00561"/>
    </source>
</evidence>
<reference evidence="2 3" key="1">
    <citation type="submission" date="2020-08" db="EMBL/GenBank/DDBJ databases">
        <title>Genomic Encyclopedia of Type Strains, Phase IV (KMG-IV): sequencing the most valuable type-strain genomes for metagenomic binning, comparative biology and taxonomic classification.</title>
        <authorList>
            <person name="Goeker M."/>
        </authorList>
    </citation>
    <scope>NUCLEOTIDE SEQUENCE [LARGE SCALE GENOMIC DNA]</scope>
    <source>
        <strain evidence="2 3">DSM 29007</strain>
    </source>
</reference>